<dbReference type="Proteomes" id="UP001141806">
    <property type="component" value="Unassembled WGS sequence"/>
</dbReference>
<protein>
    <submittedName>
        <fullName evidence="2">Uncharacterized protein</fullName>
    </submittedName>
</protein>
<feature type="compositionally biased region" description="Polar residues" evidence="1">
    <location>
        <begin position="74"/>
        <end position="90"/>
    </location>
</feature>
<keyword evidence="3" id="KW-1185">Reference proteome</keyword>
<name>A0A9Q0QVY7_9MAGN</name>
<dbReference type="EMBL" id="JAMYWD010000004">
    <property type="protein sequence ID" value="KAJ4973797.1"/>
    <property type="molecule type" value="Genomic_DNA"/>
</dbReference>
<comment type="caution">
    <text evidence="2">The sequence shown here is derived from an EMBL/GenBank/DDBJ whole genome shotgun (WGS) entry which is preliminary data.</text>
</comment>
<dbReference type="AlphaFoldDB" id="A0A9Q0QVY7"/>
<evidence type="ECO:0000313" key="2">
    <source>
        <dbReference type="EMBL" id="KAJ4973797.1"/>
    </source>
</evidence>
<gene>
    <name evidence="2" type="ORF">NE237_006971</name>
</gene>
<proteinExistence type="predicted"/>
<organism evidence="2 3">
    <name type="scientific">Protea cynaroides</name>
    <dbReference type="NCBI Taxonomy" id="273540"/>
    <lineage>
        <taxon>Eukaryota</taxon>
        <taxon>Viridiplantae</taxon>
        <taxon>Streptophyta</taxon>
        <taxon>Embryophyta</taxon>
        <taxon>Tracheophyta</taxon>
        <taxon>Spermatophyta</taxon>
        <taxon>Magnoliopsida</taxon>
        <taxon>Proteales</taxon>
        <taxon>Proteaceae</taxon>
        <taxon>Protea</taxon>
    </lineage>
</organism>
<sequence length="148" mass="16314">MFDFCRQSYTDFLCRWVIHPSSSSSKTEKVETSRSVASLVKALAMEVTKEVNSDSLVKEISSPDLDYWIETSTRQKLASSTPLNSRNSTDGLPEKQPFPRVKKWGGDEMGFAGTHKGRGLGLGLCRQGSGDGGGSELQKLARKKRRGK</sequence>
<evidence type="ECO:0000256" key="1">
    <source>
        <dbReference type="SAM" id="MobiDB-lite"/>
    </source>
</evidence>
<accession>A0A9Q0QVY7</accession>
<feature type="region of interest" description="Disordered" evidence="1">
    <location>
        <begin position="74"/>
        <end position="148"/>
    </location>
</feature>
<evidence type="ECO:0000313" key="3">
    <source>
        <dbReference type="Proteomes" id="UP001141806"/>
    </source>
</evidence>
<reference evidence="2" key="1">
    <citation type="journal article" date="2023" name="Plant J.">
        <title>The genome of the king protea, Protea cynaroides.</title>
        <authorList>
            <person name="Chang J."/>
            <person name="Duong T.A."/>
            <person name="Schoeman C."/>
            <person name="Ma X."/>
            <person name="Roodt D."/>
            <person name="Barker N."/>
            <person name="Li Z."/>
            <person name="Van de Peer Y."/>
            <person name="Mizrachi E."/>
        </authorList>
    </citation>
    <scope>NUCLEOTIDE SEQUENCE</scope>
    <source>
        <tissue evidence="2">Young leaves</tissue>
    </source>
</reference>